<evidence type="ECO:0000313" key="5">
    <source>
        <dbReference type="Proteomes" id="UP000481153"/>
    </source>
</evidence>
<dbReference type="SUPFAM" id="SSF51735">
    <property type="entry name" value="NAD(P)-binding Rossmann-fold domains"/>
    <property type="match status" value="1"/>
</dbReference>
<comment type="caution">
    <text evidence="4">The sequence shown here is derived from an EMBL/GenBank/DDBJ whole genome shotgun (WGS) entry which is preliminary data.</text>
</comment>
<protein>
    <recommendedName>
        <fullName evidence="6">Short-chain dehydrogenase</fullName>
    </recommendedName>
</protein>
<keyword evidence="2" id="KW-0560">Oxidoreductase</keyword>
<dbReference type="EMBL" id="VJMJ01000170">
    <property type="protein sequence ID" value="KAF0729019.1"/>
    <property type="molecule type" value="Genomic_DNA"/>
</dbReference>
<dbReference type="GO" id="GO:0005737">
    <property type="term" value="C:cytoplasm"/>
    <property type="evidence" value="ECO:0007669"/>
    <property type="project" value="TreeGrafter"/>
</dbReference>
<proteinExistence type="inferred from homology"/>
<dbReference type="VEuPathDB" id="FungiDB:AeMF1_001987"/>
<dbReference type="PRINTS" id="PR00080">
    <property type="entry name" value="SDRFAMILY"/>
</dbReference>
<dbReference type="CDD" id="cd05325">
    <property type="entry name" value="carb_red_sniffer_like_SDR_c"/>
    <property type="match status" value="1"/>
</dbReference>
<evidence type="ECO:0008006" key="6">
    <source>
        <dbReference type="Google" id="ProtNLM"/>
    </source>
</evidence>
<dbReference type="Pfam" id="PF00106">
    <property type="entry name" value="adh_short"/>
    <property type="match status" value="1"/>
</dbReference>
<dbReference type="PRINTS" id="PR00081">
    <property type="entry name" value="GDHRDH"/>
</dbReference>
<keyword evidence="1" id="KW-0521">NADP</keyword>
<sequence>MSSGKRVLITGASRGIGLAFAKHYNALGWNVIATARTPSSSSELQQLRVEAVVPLDVACEESIKEAAKSIGTTTPIDLIINNAGIMLPDTLRSASKANMIKQYEVNAIGPFLVSRAFVSNLELAAKAGASPAITAQISARIASLGCVGEPGSIPGLYGYKASKTALNSLTKALSVDLKPRGIASVLVHPGFVKTDMSGQKGKFTPDQSVEKIAAILAKTTIEDTGNFYHIDGTTTPW</sequence>
<dbReference type="PANTHER" id="PTHR43544:SF7">
    <property type="entry name" value="NADB-LER2"/>
    <property type="match status" value="1"/>
</dbReference>
<dbReference type="InterPro" id="IPR036291">
    <property type="entry name" value="NAD(P)-bd_dom_sf"/>
</dbReference>
<name>A0A6G0WNT0_9STRA</name>
<reference evidence="4 5" key="1">
    <citation type="submission" date="2019-07" db="EMBL/GenBank/DDBJ databases">
        <title>Genomics analysis of Aphanomyces spp. identifies a new class of oomycete effector associated with host adaptation.</title>
        <authorList>
            <person name="Gaulin E."/>
        </authorList>
    </citation>
    <scope>NUCLEOTIDE SEQUENCE [LARGE SCALE GENOMIC DNA]</scope>
    <source>
        <strain evidence="4 5">ATCC 201684</strain>
    </source>
</reference>
<organism evidence="4 5">
    <name type="scientific">Aphanomyces euteiches</name>
    <dbReference type="NCBI Taxonomy" id="100861"/>
    <lineage>
        <taxon>Eukaryota</taxon>
        <taxon>Sar</taxon>
        <taxon>Stramenopiles</taxon>
        <taxon>Oomycota</taxon>
        <taxon>Saprolegniomycetes</taxon>
        <taxon>Saprolegniales</taxon>
        <taxon>Verrucalvaceae</taxon>
        <taxon>Aphanomyces</taxon>
    </lineage>
</organism>
<gene>
    <name evidence="4" type="ORF">Ae201684_013318</name>
</gene>
<dbReference type="GO" id="GO:0016491">
    <property type="term" value="F:oxidoreductase activity"/>
    <property type="evidence" value="ECO:0007669"/>
    <property type="project" value="UniProtKB-KW"/>
</dbReference>
<dbReference type="Proteomes" id="UP000481153">
    <property type="component" value="Unassembled WGS sequence"/>
</dbReference>
<evidence type="ECO:0000256" key="1">
    <source>
        <dbReference type="ARBA" id="ARBA00022857"/>
    </source>
</evidence>
<dbReference type="InterPro" id="IPR051468">
    <property type="entry name" value="Fungal_SecMetab_SDRs"/>
</dbReference>
<evidence type="ECO:0000256" key="3">
    <source>
        <dbReference type="RuleBase" id="RU000363"/>
    </source>
</evidence>
<accession>A0A6G0WNT0</accession>
<dbReference type="Gene3D" id="3.40.50.720">
    <property type="entry name" value="NAD(P)-binding Rossmann-like Domain"/>
    <property type="match status" value="1"/>
</dbReference>
<dbReference type="AlphaFoldDB" id="A0A6G0WNT0"/>
<evidence type="ECO:0000313" key="4">
    <source>
        <dbReference type="EMBL" id="KAF0729019.1"/>
    </source>
</evidence>
<evidence type="ECO:0000256" key="2">
    <source>
        <dbReference type="ARBA" id="ARBA00023002"/>
    </source>
</evidence>
<dbReference type="PANTHER" id="PTHR43544">
    <property type="entry name" value="SHORT-CHAIN DEHYDROGENASE/REDUCTASE"/>
    <property type="match status" value="1"/>
</dbReference>
<comment type="similarity">
    <text evidence="3">Belongs to the short-chain dehydrogenases/reductases (SDR) family.</text>
</comment>
<dbReference type="InterPro" id="IPR002347">
    <property type="entry name" value="SDR_fam"/>
</dbReference>
<keyword evidence="5" id="KW-1185">Reference proteome</keyword>